<reference evidence="1 2" key="1">
    <citation type="journal article" date="2021" name="Elife">
        <title>Chloroplast acquisition without the gene transfer in kleptoplastic sea slugs, Plakobranchus ocellatus.</title>
        <authorList>
            <person name="Maeda T."/>
            <person name="Takahashi S."/>
            <person name="Yoshida T."/>
            <person name="Shimamura S."/>
            <person name="Takaki Y."/>
            <person name="Nagai Y."/>
            <person name="Toyoda A."/>
            <person name="Suzuki Y."/>
            <person name="Arimoto A."/>
            <person name="Ishii H."/>
            <person name="Satoh N."/>
            <person name="Nishiyama T."/>
            <person name="Hasebe M."/>
            <person name="Maruyama T."/>
            <person name="Minagawa J."/>
            <person name="Obokata J."/>
            <person name="Shigenobu S."/>
        </authorList>
    </citation>
    <scope>NUCLEOTIDE SEQUENCE [LARGE SCALE GENOMIC DNA]</scope>
</reference>
<gene>
    <name evidence="1" type="ORF">PoB_007394200</name>
</gene>
<evidence type="ECO:0000313" key="2">
    <source>
        <dbReference type="Proteomes" id="UP000735302"/>
    </source>
</evidence>
<dbReference type="AlphaFoldDB" id="A0AAV4DTT7"/>
<dbReference type="Proteomes" id="UP000735302">
    <property type="component" value="Unassembled WGS sequence"/>
</dbReference>
<accession>A0AAV4DTT7</accession>
<organism evidence="1 2">
    <name type="scientific">Plakobranchus ocellatus</name>
    <dbReference type="NCBI Taxonomy" id="259542"/>
    <lineage>
        <taxon>Eukaryota</taxon>
        <taxon>Metazoa</taxon>
        <taxon>Spiralia</taxon>
        <taxon>Lophotrochozoa</taxon>
        <taxon>Mollusca</taxon>
        <taxon>Gastropoda</taxon>
        <taxon>Heterobranchia</taxon>
        <taxon>Euthyneura</taxon>
        <taxon>Panpulmonata</taxon>
        <taxon>Sacoglossa</taxon>
        <taxon>Placobranchoidea</taxon>
        <taxon>Plakobranchidae</taxon>
        <taxon>Plakobranchus</taxon>
    </lineage>
</organism>
<proteinExistence type="predicted"/>
<keyword evidence="2" id="KW-1185">Reference proteome</keyword>
<sequence>MSAALRIGGGVSGTVDSESTLRSAAALLSRVRVRSPAPKPAEDLKARDHLVVAWIYTKTKPEKRKLCEENPLDLRCCPLCHSSAGFDRRFFSDLQCYRTKFIVFNTLQ</sequence>
<name>A0AAV4DTT7_9GAST</name>
<comment type="caution">
    <text evidence="1">The sequence shown here is derived from an EMBL/GenBank/DDBJ whole genome shotgun (WGS) entry which is preliminary data.</text>
</comment>
<dbReference type="EMBL" id="BLXT01008325">
    <property type="protein sequence ID" value="GFO47437.1"/>
    <property type="molecule type" value="Genomic_DNA"/>
</dbReference>
<evidence type="ECO:0000313" key="1">
    <source>
        <dbReference type="EMBL" id="GFO47437.1"/>
    </source>
</evidence>
<protein>
    <submittedName>
        <fullName evidence="1">Uncharacterized protein</fullName>
    </submittedName>
</protein>